<dbReference type="PANTHER" id="PTHR43395:SF10">
    <property type="entry name" value="CHEMOTAXIS PROTEIN CHEA"/>
    <property type="match status" value="1"/>
</dbReference>
<dbReference type="SMART" id="SM00387">
    <property type="entry name" value="HATPase_c"/>
    <property type="match status" value="1"/>
</dbReference>
<dbReference type="InterPro" id="IPR005467">
    <property type="entry name" value="His_kinase_dom"/>
</dbReference>
<feature type="domain" description="Histidine kinase" evidence="13">
    <location>
        <begin position="426"/>
        <end position="634"/>
    </location>
</feature>
<accession>A0A1R1IDC0</accession>
<evidence type="ECO:0000256" key="4">
    <source>
        <dbReference type="ARBA" id="ARBA00022500"/>
    </source>
</evidence>
<protein>
    <recommendedName>
        <fullName evidence="3">Chemotaxis protein CheA</fullName>
        <ecNumber evidence="2">2.7.13.3</ecNumber>
    </recommendedName>
</protein>
<dbReference type="PANTHER" id="PTHR43395">
    <property type="entry name" value="SENSOR HISTIDINE KINASE CHEA"/>
    <property type="match status" value="1"/>
</dbReference>
<dbReference type="InterPro" id="IPR004105">
    <property type="entry name" value="CheA-like_dim"/>
</dbReference>
<evidence type="ECO:0000259" key="15">
    <source>
        <dbReference type="PROSITE" id="PS50894"/>
    </source>
</evidence>
<evidence type="ECO:0000313" key="17">
    <source>
        <dbReference type="Proteomes" id="UP000187526"/>
    </source>
</evidence>
<evidence type="ECO:0000256" key="8">
    <source>
        <dbReference type="ARBA" id="ARBA00022777"/>
    </source>
</evidence>
<dbReference type="InterPro" id="IPR036641">
    <property type="entry name" value="HPT_dom_sf"/>
</dbReference>
<feature type="modified residue" description="Phosphohistidine" evidence="12">
    <location>
        <position position="48"/>
    </location>
</feature>
<dbReference type="PRINTS" id="PR00344">
    <property type="entry name" value="BCTRLSENSOR"/>
</dbReference>
<evidence type="ECO:0000256" key="3">
    <source>
        <dbReference type="ARBA" id="ARBA00021495"/>
    </source>
</evidence>
<dbReference type="InterPro" id="IPR051315">
    <property type="entry name" value="Bact_Chemotaxis_CheA"/>
</dbReference>
<dbReference type="InterPro" id="IPR037006">
    <property type="entry name" value="CheA-like_homodim_sf"/>
</dbReference>
<dbReference type="FunFam" id="2.30.30.40:FF:000048">
    <property type="entry name" value="Chemotaxis protein CheA, putative"/>
    <property type="match status" value="1"/>
</dbReference>
<dbReference type="InterPro" id="IPR002545">
    <property type="entry name" value="CheW-lke_dom"/>
</dbReference>
<dbReference type="InterPro" id="IPR003594">
    <property type="entry name" value="HATPase_dom"/>
</dbReference>
<keyword evidence="9" id="KW-0067">ATP-binding</keyword>
<dbReference type="Pfam" id="PF02895">
    <property type="entry name" value="H-kinase_dim"/>
    <property type="match status" value="1"/>
</dbReference>
<evidence type="ECO:0000256" key="12">
    <source>
        <dbReference type="PROSITE-ProRule" id="PRU00110"/>
    </source>
</evidence>
<dbReference type="CDD" id="cd00088">
    <property type="entry name" value="HPT"/>
    <property type="match status" value="1"/>
</dbReference>
<dbReference type="Gene3D" id="3.30.565.10">
    <property type="entry name" value="Histidine kinase-like ATPase, C-terminal domain"/>
    <property type="match status" value="1"/>
</dbReference>
<evidence type="ECO:0000313" key="16">
    <source>
        <dbReference type="EMBL" id="OMG56778.1"/>
    </source>
</evidence>
<dbReference type="GO" id="GO:0005524">
    <property type="term" value="F:ATP binding"/>
    <property type="evidence" value="ECO:0007669"/>
    <property type="project" value="UniProtKB-KW"/>
</dbReference>
<dbReference type="STRING" id="418702.BJN45_04010"/>
<keyword evidence="17" id="KW-1185">Reference proteome</keyword>
<name>A0A1R1IDC0_9RHOO</name>
<dbReference type="Gene3D" id="2.30.30.40">
    <property type="entry name" value="SH3 Domains"/>
    <property type="match status" value="1"/>
</dbReference>
<dbReference type="InterPro" id="IPR036890">
    <property type="entry name" value="HATPase_C_sf"/>
</dbReference>
<keyword evidence="10" id="KW-0902">Two-component regulatory system</keyword>
<evidence type="ECO:0000259" key="13">
    <source>
        <dbReference type="PROSITE" id="PS50109"/>
    </source>
</evidence>
<dbReference type="InterPro" id="IPR008207">
    <property type="entry name" value="Sig_transdc_His_kin_Hpt_dom"/>
</dbReference>
<dbReference type="GO" id="GO:0006935">
    <property type="term" value="P:chemotaxis"/>
    <property type="evidence" value="ECO:0007669"/>
    <property type="project" value="UniProtKB-KW"/>
</dbReference>
<dbReference type="Gene3D" id="1.10.287.560">
    <property type="entry name" value="Histidine kinase CheA-like, homodimeric domain"/>
    <property type="match status" value="1"/>
</dbReference>
<dbReference type="SUPFAM" id="SSF50341">
    <property type="entry name" value="CheW-like"/>
    <property type="match status" value="1"/>
</dbReference>
<evidence type="ECO:0000256" key="2">
    <source>
        <dbReference type="ARBA" id="ARBA00012438"/>
    </source>
</evidence>
<dbReference type="InterPro" id="IPR036097">
    <property type="entry name" value="HisK_dim/P_sf"/>
</dbReference>
<dbReference type="SMART" id="SM00260">
    <property type="entry name" value="CheW"/>
    <property type="match status" value="1"/>
</dbReference>
<dbReference type="Pfam" id="PF01584">
    <property type="entry name" value="CheW"/>
    <property type="match status" value="1"/>
</dbReference>
<dbReference type="InterPro" id="IPR004358">
    <property type="entry name" value="Sig_transdc_His_kin-like_C"/>
</dbReference>
<dbReference type="Proteomes" id="UP000187526">
    <property type="component" value="Unassembled WGS sequence"/>
</dbReference>
<evidence type="ECO:0000256" key="6">
    <source>
        <dbReference type="ARBA" id="ARBA00022679"/>
    </source>
</evidence>
<evidence type="ECO:0000256" key="11">
    <source>
        <dbReference type="ARBA" id="ARBA00035100"/>
    </source>
</evidence>
<dbReference type="OrthoDB" id="9803176at2"/>
<dbReference type="EC" id="2.7.13.3" evidence="2"/>
<evidence type="ECO:0000256" key="10">
    <source>
        <dbReference type="ARBA" id="ARBA00023012"/>
    </source>
</evidence>
<keyword evidence="8" id="KW-0418">Kinase</keyword>
<dbReference type="CDD" id="cd16916">
    <property type="entry name" value="HATPase_CheA-like"/>
    <property type="match status" value="1"/>
</dbReference>
<dbReference type="EMBL" id="MTHD01000001">
    <property type="protein sequence ID" value="OMG56778.1"/>
    <property type="molecule type" value="Genomic_DNA"/>
</dbReference>
<dbReference type="SMART" id="SM00073">
    <property type="entry name" value="HPT"/>
    <property type="match status" value="1"/>
</dbReference>
<dbReference type="FunFam" id="3.30.565.10:FF:000016">
    <property type="entry name" value="Chemotaxis protein CheA, putative"/>
    <property type="match status" value="1"/>
</dbReference>
<gene>
    <name evidence="16" type="ORF">BJN45_04010</name>
</gene>
<dbReference type="RefSeq" id="WP_076092257.1">
    <property type="nucleotide sequence ID" value="NZ_MTHD01000001.1"/>
</dbReference>
<dbReference type="GO" id="GO:0005737">
    <property type="term" value="C:cytoplasm"/>
    <property type="evidence" value="ECO:0007669"/>
    <property type="project" value="InterPro"/>
</dbReference>
<evidence type="ECO:0000256" key="7">
    <source>
        <dbReference type="ARBA" id="ARBA00022741"/>
    </source>
</evidence>
<proteinExistence type="predicted"/>
<evidence type="ECO:0000256" key="9">
    <source>
        <dbReference type="ARBA" id="ARBA00022840"/>
    </source>
</evidence>
<evidence type="ECO:0000256" key="1">
    <source>
        <dbReference type="ARBA" id="ARBA00000085"/>
    </source>
</evidence>
<dbReference type="SMART" id="SM01231">
    <property type="entry name" value="H-kinase_dim"/>
    <property type="match status" value="1"/>
</dbReference>
<keyword evidence="7" id="KW-0547">Nucleotide-binding</keyword>
<dbReference type="Pfam" id="PF02518">
    <property type="entry name" value="HATPase_c"/>
    <property type="match status" value="1"/>
</dbReference>
<dbReference type="PROSITE" id="PS50894">
    <property type="entry name" value="HPT"/>
    <property type="match status" value="1"/>
</dbReference>
<dbReference type="CDD" id="cd00731">
    <property type="entry name" value="CheA_reg"/>
    <property type="match status" value="1"/>
</dbReference>
<evidence type="ECO:0000256" key="5">
    <source>
        <dbReference type="ARBA" id="ARBA00022553"/>
    </source>
</evidence>
<dbReference type="Gene3D" id="1.20.120.160">
    <property type="entry name" value="HPT domain"/>
    <property type="match status" value="1"/>
</dbReference>
<dbReference type="SUPFAM" id="SSF47384">
    <property type="entry name" value="Homodimeric domain of signal transducing histidine kinase"/>
    <property type="match status" value="1"/>
</dbReference>
<reference evidence="16 17" key="1">
    <citation type="submission" date="2016-10" db="EMBL/GenBank/DDBJ databases">
        <title>Alkaliphiles isolated from bioreactors.</title>
        <authorList>
            <person name="Salah Z."/>
            <person name="Rout S.P."/>
            <person name="Humphreys P.N."/>
        </authorList>
    </citation>
    <scope>NUCLEOTIDE SEQUENCE [LARGE SCALE GENOMIC DNA]</scope>
    <source>
        <strain evidence="16 17">ZS02</strain>
    </source>
</reference>
<organism evidence="16 17">
    <name type="scientific">Azonexus hydrophilus</name>
    <dbReference type="NCBI Taxonomy" id="418702"/>
    <lineage>
        <taxon>Bacteria</taxon>
        <taxon>Pseudomonadati</taxon>
        <taxon>Pseudomonadota</taxon>
        <taxon>Betaproteobacteria</taxon>
        <taxon>Rhodocyclales</taxon>
        <taxon>Azonexaceae</taxon>
        <taxon>Azonexus</taxon>
    </lineage>
</organism>
<dbReference type="InterPro" id="IPR036061">
    <property type="entry name" value="CheW-like_dom_sf"/>
</dbReference>
<keyword evidence="4" id="KW-0145">Chemotaxis</keyword>
<comment type="caution">
    <text evidence="16">The sequence shown here is derived from an EMBL/GenBank/DDBJ whole genome shotgun (WGS) entry which is preliminary data.</text>
</comment>
<comment type="catalytic activity">
    <reaction evidence="1">
        <text>ATP + protein L-histidine = ADP + protein N-phospho-L-histidine.</text>
        <dbReference type="EC" id="2.7.13.3"/>
    </reaction>
</comment>
<dbReference type="GO" id="GO:0000155">
    <property type="term" value="F:phosphorelay sensor kinase activity"/>
    <property type="evidence" value="ECO:0007669"/>
    <property type="project" value="InterPro"/>
</dbReference>
<dbReference type="PROSITE" id="PS50109">
    <property type="entry name" value="HIS_KIN"/>
    <property type="match status" value="1"/>
</dbReference>
<keyword evidence="5 12" id="KW-0597">Phosphoprotein</keyword>
<keyword evidence="6" id="KW-0808">Transferase</keyword>
<dbReference type="AlphaFoldDB" id="A0A1R1IDC0"/>
<comment type="function">
    <text evidence="11">Involved in the transmission of sensory signals from the chemoreceptors to the flagellar motors. CheA is autophosphorylated; it can transfer its phosphate group to either CheB or CheY.</text>
</comment>
<feature type="domain" description="HPt" evidence="15">
    <location>
        <begin position="1"/>
        <end position="105"/>
    </location>
</feature>
<dbReference type="SUPFAM" id="SSF47226">
    <property type="entry name" value="Histidine-containing phosphotransfer domain, HPT domain"/>
    <property type="match status" value="1"/>
</dbReference>
<dbReference type="Pfam" id="PF01627">
    <property type="entry name" value="Hpt"/>
    <property type="match status" value="1"/>
</dbReference>
<dbReference type="SUPFAM" id="SSF55874">
    <property type="entry name" value="ATPase domain of HSP90 chaperone/DNA topoisomerase II/histidine kinase"/>
    <property type="match status" value="1"/>
</dbReference>
<sequence>MSIDMSQFYQVFFEESEEHLAAMESLLLELDVGDPDLEQLNAIFRAAHSIKGSAGTFGFTDLAETTHILENLLDRIRKMELPLRADMVDAFLQAGDVLRSMLDAHQGRGAVDQMAVIAICDRLRQLSSGNAAPSLPVPAQAAEDEVAVRIPEDTGRRLFDIQFVPTDIAANGVGIENLLDELRSLGDLEIVSRPAPGETGPAYWDLRLLTDQSREVFADQIDFIAENGAWRIVEDKAVAADGTTAFGFFPDCPGVPDELRGYGFFRGSGQRNEAAKEEDDAYGFFEPLPAVAAAPVEDDSFGFFEPLPASPVASETKDDGYGFFEPLPSAPAVIEEGEGFGFFVPIPPPPVPAEVPVASVVAEPAQVALGKPTERQAKTAVAASGDSSIRVSIEKVDQLINLVGELVITQAMLLQTSAQMQETAPERLLNGLAQLERNTRDLQESVMSIRMMPISFVFSRFPRVVRDLSAKLGKQVELKTLGETTELDKSLIERITDPLTHLIRNSLDHGIESPEKRVAAGKSPTGTITLKAYHQGGNIVIEVGDDGAGLPREKILQKARERGLPVSEQMTDQEVFHLIFEAGFSTADQVTDVSGRGVGMDVVRRNIQSMGGRVEIDSMFGIGTRMTVRLPLTLAILDGMSVAVGDQIYILPLSYVLESLQPMPGDIKTLSNQARVVQVRGEYLPVVVLHEMFRLKSAWNDFTQGIMVVLDADGARVALFVDALLGQHQVVIKSLEANYRKVPGISGATIMGDGHVALILDVSAIAGMARTNMQKAG</sequence>
<feature type="domain" description="CheW-like" evidence="14">
    <location>
        <begin position="636"/>
        <end position="771"/>
    </location>
</feature>
<evidence type="ECO:0000259" key="14">
    <source>
        <dbReference type="PROSITE" id="PS50851"/>
    </source>
</evidence>
<dbReference type="PROSITE" id="PS50851">
    <property type="entry name" value="CHEW"/>
    <property type="match status" value="1"/>
</dbReference>